<evidence type="ECO:0000313" key="4">
    <source>
        <dbReference type="Proteomes" id="UP000835052"/>
    </source>
</evidence>
<dbReference type="GO" id="GO:0007409">
    <property type="term" value="P:axonogenesis"/>
    <property type="evidence" value="ECO:0007669"/>
    <property type="project" value="TreeGrafter"/>
</dbReference>
<dbReference type="Proteomes" id="UP000835052">
    <property type="component" value="Unassembled WGS sequence"/>
</dbReference>
<dbReference type="GO" id="GO:0007185">
    <property type="term" value="P:cell surface receptor protein tyrosine phosphatase signaling pathway"/>
    <property type="evidence" value="ECO:0007669"/>
    <property type="project" value="TreeGrafter"/>
</dbReference>
<evidence type="ECO:0000313" key="3">
    <source>
        <dbReference type="EMBL" id="CAD6190644.1"/>
    </source>
</evidence>
<evidence type="ECO:0000259" key="2">
    <source>
        <dbReference type="PROSITE" id="PS50105"/>
    </source>
</evidence>
<dbReference type="SUPFAM" id="SSF47769">
    <property type="entry name" value="SAM/Pointed domain"/>
    <property type="match status" value="2"/>
</dbReference>
<feature type="compositionally biased region" description="Polar residues" evidence="1">
    <location>
        <begin position="112"/>
        <end position="125"/>
    </location>
</feature>
<dbReference type="PROSITE" id="PS50105">
    <property type="entry name" value="SAM_DOMAIN"/>
    <property type="match status" value="1"/>
</dbReference>
<dbReference type="PANTHER" id="PTHR24155">
    <property type="entry name" value="OSTEOCLAST-STIMULATING FACTOR 1"/>
    <property type="match status" value="1"/>
</dbReference>
<dbReference type="GO" id="GO:0005925">
    <property type="term" value="C:focal adhesion"/>
    <property type="evidence" value="ECO:0007669"/>
    <property type="project" value="TreeGrafter"/>
</dbReference>
<evidence type="ECO:0000256" key="1">
    <source>
        <dbReference type="SAM" id="MobiDB-lite"/>
    </source>
</evidence>
<keyword evidence="4" id="KW-1185">Reference proteome</keyword>
<dbReference type="PANTHER" id="PTHR24155:SF11">
    <property type="entry name" value="CASKIN, ISOFORM B"/>
    <property type="match status" value="1"/>
</dbReference>
<dbReference type="InterPro" id="IPR035497">
    <property type="entry name" value="Caskin1/2_SAM_1"/>
</dbReference>
<dbReference type="Gene3D" id="1.10.150.50">
    <property type="entry name" value="Transcription Factor, Ets-1"/>
    <property type="match status" value="2"/>
</dbReference>
<dbReference type="AlphaFoldDB" id="A0A8S1H5N5"/>
<feature type="region of interest" description="Disordered" evidence="1">
    <location>
        <begin position="410"/>
        <end position="430"/>
    </location>
</feature>
<accession>A0A8S1H5N5</accession>
<dbReference type="GO" id="GO:0035591">
    <property type="term" value="F:signaling adaptor activity"/>
    <property type="evidence" value="ECO:0007669"/>
    <property type="project" value="TreeGrafter"/>
</dbReference>
<protein>
    <recommendedName>
        <fullName evidence="2">SAM domain-containing protein</fullName>
    </recommendedName>
</protein>
<comment type="caution">
    <text evidence="3">The sequence shown here is derived from an EMBL/GenBank/DDBJ whole genome shotgun (WGS) entry which is preliminary data.</text>
</comment>
<dbReference type="InterPro" id="IPR001660">
    <property type="entry name" value="SAM"/>
</dbReference>
<feature type="region of interest" description="Disordered" evidence="1">
    <location>
        <begin position="31"/>
        <end position="67"/>
    </location>
</feature>
<dbReference type="Pfam" id="PF00536">
    <property type="entry name" value="SAM_1"/>
    <property type="match status" value="2"/>
</dbReference>
<feature type="region of interest" description="Disordered" evidence="1">
    <location>
        <begin position="582"/>
        <end position="606"/>
    </location>
</feature>
<feature type="region of interest" description="Disordered" evidence="1">
    <location>
        <begin position="83"/>
        <end position="125"/>
    </location>
</feature>
<dbReference type="GO" id="GO:0019903">
    <property type="term" value="F:protein phosphatase binding"/>
    <property type="evidence" value="ECO:0007669"/>
    <property type="project" value="TreeGrafter"/>
</dbReference>
<dbReference type="GO" id="GO:0030424">
    <property type="term" value="C:axon"/>
    <property type="evidence" value="ECO:0007669"/>
    <property type="project" value="TreeGrafter"/>
</dbReference>
<dbReference type="EMBL" id="CAJGYM010000016">
    <property type="protein sequence ID" value="CAD6190644.1"/>
    <property type="molecule type" value="Genomic_DNA"/>
</dbReference>
<feature type="region of interest" description="Disordered" evidence="1">
    <location>
        <begin position="149"/>
        <end position="178"/>
    </location>
</feature>
<reference evidence="3" key="1">
    <citation type="submission" date="2020-10" db="EMBL/GenBank/DDBJ databases">
        <authorList>
            <person name="Kikuchi T."/>
        </authorList>
    </citation>
    <scope>NUCLEOTIDE SEQUENCE</scope>
    <source>
        <strain evidence="3">NKZ352</strain>
    </source>
</reference>
<organism evidence="3 4">
    <name type="scientific">Caenorhabditis auriculariae</name>
    <dbReference type="NCBI Taxonomy" id="2777116"/>
    <lineage>
        <taxon>Eukaryota</taxon>
        <taxon>Metazoa</taxon>
        <taxon>Ecdysozoa</taxon>
        <taxon>Nematoda</taxon>
        <taxon>Chromadorea</taxon>
        <taxon>Rhabditida</taxon>
        <taxon>Rhabditina</taxon>
        <taxon>Rhabditomorpha</taxon>
        <taxon>Rhabditoidea</taxon>
        <taxon>Rhabditidae</taxon>
        <taxon>Peloderinae</taxon>
        <taxon>Caenorhabditis</taxon>
    </lineage>
</organism>
<dbReference type="CDD" id="cd09497">
    <property type="entry name" value="SAM_caskin1_2_repeat1"/>
    <property type="match status" value="1"/>
</dbReference>
<feature type="compositionally biased region" description="Low complexity" evidence="1">
    <location>
        <begin position="95"/>
        <end position="111"/>
    </location>
</feature>
<sequence length="641" mass="69633">MQSEEYSMSLPRKRDSLMGFSEFYRSATLRPKRRNASTATVNRLSVSSMSSRLSMPPQQGPVMNRQPAKKVALPVVPGTSTFKQVEMNRNLRTPMSSYRSSSGMSDGSSDSQNGNRRLNSSMSQSTFSGYGTNLASLLGMKTQAMTTFPSTSTLPLTSTTSPSDSHRISTGSNSSYGSSGFESMKCSASASSSSSSFHHGGVSDATPSRTSVHSSGSAGSGSSSLASTSAHTLDESFHSSSFVSINVTGMVANGVPEAEILANWLDSLNMSEYLSMFLKQGYDLSSIARITPEDLLSLGVKNPEHRRRLMDEIHSWQITDSWPSVIPPSGLREWLAAISLSEYVAVFESQGYDTVQDVLNLTLGLAVKKIKDHRRGMSTLECITAVPSQTSHGAVQVPSPLMPARTFERGVQSPRMNDPPPPAPSSFYQPKTDLHDKIDYISYTRGSKVAPVPPARQQTQFEKLAGNRTVIDPLFKEEEPIRLNLVQAGKILSDLSREEKKKEREFPSSFDFDGCPPPPAPLFCDSSSLRMLQGPFRSSLCSNDSGTSIDQLPFANENCGTIKAREPVRAPEPAMIAPGVQVPTEASRNSGEKPPMQRQPSTTNGNVLTDIGFMLQNLTDELDAMLFSKQPNSQPNSFPKN</sequence>
<feature type="region of interest" description="Disordered" evidence="1">
    <location>
        <begin position="196"/>
        <end position="227"/>
    </location>
</feature>
<dbReference type="OrthoDB" id="5314041at2759"/>
<feature type="compositionally biased region" description="Low complexity" evidence="1">
    <location>
        <begin position="41"/>
        <end position="57"/>
    </location>
</feature>
<feature type="compositionally biased region" description="Low complexity" evidence="1">
    <location>
        <begin position="208"/>
        <end position="227"/>
    </location>
</feature>
<feature type="domain" description="SAM" evidence="2">
    <location>
        <begin position="256"/>
        <end position="319"/>
    </location>
</feature>
<gene>
    <name evidence="3" type="ORF">CAUJ_LOCUS6563</name>
</gene>
<dbReference type="InterPro" id="IPR013761">
    <property type="entry name" value="SAM/pointed_sf"/>
</dbReference>
<proteinExistence type="predicted"/>
<dbReference type="SMART" id="SM00454">
    <property type="entry name" value="SAM"/>
    <property type="match status" value="2"/>
</dbReference>
<name>A0A8S1H5N5_9PELO</name>